<reference evidence="2 3" key="2">
    <citation type="submission" date="2013-02" db="EMBL/GenBank/DDBJ databases">
        <title>The Genome Sequence of Plasmodium falciparum MaliPS096_E11.</title>
        <authorList>
            <consortium name="The Broad Institute Genome Sequencing Platform"/>
            <consortium name="The Broad Institute Genome Sequencing Center for Infectious Disease"/>
            <person name="Neafsey D."/>
            <person name="Cheeseman I."/>
            <person name="Volkman S."/>
            <person name="Adams J."/>
            <person name="Walker B."/>
            <person name="Young S.K."/>
            <person name="Zeng Q."/>
            <person name="Gargeya S."/>
            <person name="Fitzgerald M."/>
            <person name="Haas B."/>
            <person name="Abouelleil A."/>
            <person name="Alvarado L."/>
            <person name="Arachchi H.M."/>
            <person name="Berlin A.M."/>
            <person name="Chapman S.B."/>
            <person name="Dewar J."/>
            <person name="Goldberg J."/>
            <person name="Griggs A."/>
            <person name="Gujja S."/>
            <person name="Hansen M."/>
            <person name="Howarth C."/>
            <person name="Imamovic A."/>
            <person name="Larimer J."/>
            <person name="McCowan C."/>
            <person name="Murphy C."/>
            <person name="Neiman D."/>
            <person name="Pearson M."/>
            <person name="Priest M."/>
            <person name="Roberts A."/>
            <person name="Saif S."/>
            <person name="Shea T."/>
            <person name="Sisk P."/>
            <person name="Sykes S."/>
            <person name="Wortman J."/>
            <person name="Nusbaum C."/>
            <person name="Birren B."/>
        </authorList>
    </citation>
    <scope>NUCLEOTIDE SEQUENCE [LARGE SCALE GENOMIC DNA]</scope>
    <source>
        <strain evidence="2 3">MaliPS096_E11</strain>
    </source>
</reference>
<gene>
    <name evidence="2" type="ORF">PFMALIP_04915</name>
</gene>
<dbReference type="Proteomes" id="UP000030699">
    <property type="component" value="Unassembled WGS sequence"/>
</dbReference>
<feature type="signal peptide" evidence="1">
    <location>
        <begin position="1"/>
        <end position="19"/>
    </location>
</feature>
<evidence type="ECO:0000313" key="2">
    <source>
        <dbReference type="EMBL" id="ETW46925.1"/>
    </source>
</evidence>
<evidence type="ECO:0000256" key="1">
    <source>
        <dbReference type="SAM" id="SignalP"/>
    </source>
</evidence>
<protein>
    <submittedName>
        <fullName evidence="2">Uncharacterized protein</fullName>
    </submittedName>
</protein>
<sequence>MLYSLNYFFFFSLFRNSFGYSIDAACGQLYADYEPKKRKEKIESKNMSLLL</sequence>
<keyword evidence="1" id="KW-0732">Signal</keyword>
<dbReference type="AlphaFoldDB" id="A0A024WJT1"/>
<proteinExistence type="predicted"/>
<organism evidence="2 3">
    <name type="scientific">Plasmodium falciparum MaliPS096_E11</name>
    <dbReference type="NCBI Taxonomy" id="1036727"/>
    <lineage>
        <taxon>Eukaryota</taxon>
        <taxon>Sar</taxon>
        <taxon>Alveolata</taxon>
        <taxon>Apicomplexa</taxon>
        <taxon>Aconoidasida</taxon>
        <taxon>Haemosporida</taxon>
        <taxon>Plasmodiidae</taxon>
        <taxon>Plasmodium</taxon>
        <taxon>Plasmodium (Laverania)</taxon>
    </lineage>
</organism>
<feature type="chain" id="PRO_5001540708" evidence="1">
    <location>
        <begin position="20"/>
        <end position="51"/>
    </location>
</feature>
<accession>A0A024WJT1</accession>
<reference evidence="2 3" key="1">
    <citation type="submission" date="2013-02" db="EMBL/GenBank/DDBJ databases">
        <title>The Genome Annotation of Plasmodium falciparum MaliPS096_E11.</title>
        <authorList>
            <consortium name="The Broad Institute Genome Sequencing Platform"/>
            <consortium name="The Broad Institute Genome Sequencing Center for Infectious Disease"/>
            <person name="Neafsey D."/>
            <person name="Hoffman S."/>
            <person name="Volkman S."/>
            <person name="Rosenthal P."/>
            <person name="Walker B."/>
            <person name="Young S.K."/>
            <person name="Zeng Q."/>
            <person name="Gargeya S."/>
            <person name="Fitzgerald M."/>
            <person name="Haas B."/>
            <person name="Abouelleil A."/>
            <person name="Allen A.W."/>
            <person name="Alvarado L."/>
            <person name="Arachchi H.M."/>
            <person name="Berlin A.M."/>
            <person name="Chapman S.B."/>
            <person name="Gainer-Dewar J."/>
            <person name="Goldberg J."/>
            <person name="Griggs A."/>
            <person name="Gujja S."/>
            <person name="Hansen M."/>
            <person name="Howarth C."/>
            <person name="Imamovic A."/>
            <person name="Ireland A."/>
            <person name="Larimer J."/>
            <person name="McCowan C."/>
            <person name="Murphy C."/>
            <person name="Pearson M."/>
            <person name="Poon T.W."/>
            <person name="Priest M."/>
            <person name="Roberts A."/>
            <person name="Saif S."/>
            <person name="Shea T."/>
            <person name="Sisk P."/>
            <person name="Sykes S."/>
            <person name="Wortman J."/>
            <person name="Nusbaum C."/>
            <person name="Birren B."/>
        </authorList>
    </citation>
    <scope>NUCLEOTIDE SEQUENCE [LARGE SCALE GENOMIC DNA]</scope>
    <source>
        <strain evidence="2 3">MaliPS096_E11</strain>
    </source>
</reference>
<evidence type="ECO:0000313" key="3">
    <source>
        <dbReference type="Proteomes" id="UP000030699"/>
    </source>
</evidence>
<dbReference type="EMBL" id="KI925617">
    <property type="protein sequence ID" value="ETW46925.1"/>
    <property type="molecule type" value="Genomic_DNA"/>
</dbReference>
<name>A0A024WJT1_PLAFA</name>